<sequence length="265" mass="28892">MRIRVAKLLVLLWSLCLFGVAQANTTIRVLETYPSGPSISLPNNWNFHLRLAYATDVPVGIWIQPFFQGKRVPDAGTSPSAQYAGEGEAVAWFFFMRPGEEVDEIRITAGDGRKNPVVATYRVHVVGTGSSAAAETSPAWVSAASARVAAAEKQAMDASMREPVGIVTRLLIFALGLTMLALGLSGLALPLWLCWRWRGGWRFAAAMPVALMSFAVLRFEIEVTRDPTSHNLWPLELLLFALCSLAISAALLIARKLTGKPIRSN</sequence>
<keyword evidence="2" id="KW-0732">Signal</keyword>
<evidence type="ECO:0000313" key="3">
    <source>
        <dbReference type="EMBL" id="MBK4733571.1"/>
    </source>
</evidence>
<evidence type="ECO:0000256" key="1">
    <source>
        <dbReference type="SAM" id="Phobius"/>
    </source>
</evidence>
<feature type="transmembrane region" description="Helical" evidence="1">
    <location>
        <begin position="170"/>
        <end position="193"/>
    </location>
</feature>
<evidence type="ECO:0008006" key="5">
    <source>
        <dbReference type="Google" id="ProtNLM"/>
    </source>
</evidence>
<evidence type="ECO:0000256" key="2">
    <source>
        <dbReference type="SAM" id="SignalP"/>
    </source>
</evidence>
<proteinExistence type="predicted"/>
<feature type="chain" id="PRO_5037875987" description="DUF4436 domain-containing protein" evidence="2">
    <location>
        <begin position="24"/>
        <end position="265"/>
    </location>
</feature>
<feature type="transmembrane region" description="Helical" evidence="1">
    <location>
        <begin position="237"/>
        <end position="254"/>
    </location>
</feature>
<feature type="transmembrane region" description="Helical" evidence="1">
    <location>
        <begin position="200"/>
        <end position="217"/>
    </location>
</feature>
<keyword evidence="1" id="KW-0812">Transmembrane</keyword>
<accession>A0A934W001</accession>
<keyword evidence="1" id="KW-0472">Membrane</keyword>
<dbReference type="AlphaFoldDB" id="A0A934W001"/>
<dbReference type="EMBL" id="JAEPBG010000001">
    <property type="protein sequence ID" value="MBK4733571.1"/>
    <property type="molecule type" value="Genomic_DNA"/>
</dbReference>
<evidence type="ECO:0000313" key="4">
    <source>
        <dbReference type="Proteomes" id="UP000622890"/>
    </source>
</evidence>
<organism evidence="3 4">
    <name type="scientific">Noviherbaspirillum pedocola</name>
    <dbReference type="NCBI Taxonomy" id="2801341"/>
    <lineage>
        <taxon>Bacteria</taxon>
        <taxon>Pseudomonadati</taxon>
        <taxon>Pseudomonadota</taxon>
        <taxon>Betaproteobacteria</taxon>
        <taxon>Burkholderiales</taxon>
        <taxon>Oxalobacteraceae</taxon>
        <taxon>Noviherbaspirillum</taxon>
    </lineage>
</organism>
<protein>
    <recommendedName>
        <fullName evidence="5">DUF4436 domain-containing protein</fullName>
    </recommendedName>
</protein>
<name>A0A934W001_9BURK</name>
<reference evidence="3" key="1">
    <citation type="submission" date="2021-01" db="EMBL/GenBank/DDBJ databases">
        <title>Genome sequence of strain Noviherbaspirillum sp. DKR-6.</title>
        <authorList>
            <person name="Chaudhary D.K."/>
        </authorList>
    </citation>
    <scope>NUCLEOTIDE SEQUENCE</scope>
    <source>
        <strain evidence="3">DKR-6</strain>
    </source>
</reference>
<keyword evidence="1" id="KW-1133">Transmembrane helix</keyword>
<comment type="caution">
    <text evidence="3">The sequence shown here is derived from an EMBL/GenBank/DDBJ whole genome shotgun (WGS) entry which is preliminary data.</text>
</comment>
<keyword evidence="4" id="KW-1185">Reference proteome</keyword>
<feature type="signal peptide" evidence="2">
    <location>
        <begin position="1"/>
        <end position="23"/>
    </location>
</feature>
<dbReference type="Proteomes" id="UP000622890">
    <property type="component" value="Unassembled WGS sequence"/>
</dbReference>
<dbReference type="RefSeq" id="WP_200590311.1">
    <property type="nucleotide sequence ID" value="NZ_JAEPBG010000001.1"/>
</dbReference>
<gene>
    <name evidence="3" type="ORF">JJB74_02975</name>
</gene>